<name>A0A931BBR3_9ACTN</name>
<dbReference type="InterPro" id="IPR013653">
    <property type="entry name" value="GCN5-like_dom"/>
</dbReference>
<protein>
    <submittedName>
        <fullName evidence="2">GNAT family N-acetyltransferase</fullName>
    </submittedName>
</protein>
<keyword evidence="3" id="KW-1185">Reference proteome</keyword>
<dbReference type="Gene3D" id="3.40.630.30">
    <property type="match status" value="1"/>
</dbReference>
<sequence>MSREIFSVDELVSLTDGDPLVLWAAQGMRGGRAWAGDQAVISAAPSISTRDRAAVWARSPEAAATLAREVLPQLPCSFRPFGERPVIQAVAAAVPGLEVVGRFGWMDARETAPPEVLAEPLTDDDAEAIDGILDRAYPISYARPGVSGVSHWAGFRDDAGRLLAVGALAWASPQVALLSGIAVDPPARGKGLALPLCATLARTGLADHDAVALMVEDNNIPARRVYERLGLRYREVAAAAFTRSQGLH</sequence>
<organism evidence="2 3">
    <name type="scientific">Streptacidiphilus fuscans</name>
    <dbReference type="NCBI Taxonomy" id="2789292"/>
    <lineage>
        <taxon>Bacteria</taxon>
        <taxon>Bacillati</taxon>
        <taxon>Actinomycetota</taxon>
        <taxon>Actinomycetes</taxon>
        <taxon>Kitasatosporales</taxon>
        <taxon>Streptomycetaceae</taxon>
        <taxon>Streptacidiphilus</taxon>
    </lineage>
</organism>
<proteinExistence type="predicted"/>
<evidence type="ECO:0000313" key="3">
    <source>
        <dbReference type="Proteomes" id="UP000657385"/>
    </source>
</evidence>
<dbReference type="InterPro" id="IPR016181">
    <property type="entry name" value="Acyl_CoA_acyltransferase"/>
</dbReference>
<evidence type="ECO:0000259" key="1">
    <source>
        <dbReference type="PROSITE" id="PS51186"/>
    </source>
</evidence>
<dbReference type="GO" id="GO:0016747">
    <property type="term" value="F:acyltransferase activity, transferring groups other than amino-acyl groups"/>
    <property type="evidence" value="ECO:0007669"/>
    <property type="project" value="InterPro"/>
</dbReference>
<dbReference type="RefSeq" id="WP_196198250.1">
    <property type="nucleotide sequence ID" value="NZ_JADPRT010000021.1"/>
</dbReference>
<dbReference type="SUPFAM" id="SSF55729">
    <property type="entry name" value="Acyl-CoA N-acyltransferases (Nat)"/>
    <property type="match status" value="1"/>
</dbReference>
<comment type="caution">
    <text evidence="2">The sequence shown here is derived from an EMBL/GenBank/DDBJ whole genome shotgun (WGS) entry which is preliminary data.</text>
</comment>
<dbReference type="InterPro" id="IPR000182">
    <property type="entry name" value="GNAT_dom"/>
</dbReference>
<reference evidence="2" key="1">
    <citation type="submission" date="2020-11" db="EMBL/GenBank/DDBJ databases">
        <title>Isolation and identification of active actinomycetes.</title>
        <authorList>
            <person name="Yu B."/>
        </authorList>
    </citation>
    <scope>NUCLEOTIDE SEQUENCE</scope>
    <source>
        <strain evidence="2">NEAU-YB345</strain>
    </source>
</reference>
<feature type="domain" description="N-acetyltransferase" evidence="1">
    <location>
        <begin position="116"/>
        <end position="248"/>
    </location>
</feature>
<accession>A0A931BBR3</accession>
<dbReference type="EMBL" id="JADPRT010000021">
    <property type="protein sequence ID" value="MBF9073267.1"/>
    <property type="molecule type" value="Genomic_DNA"/>
</dbReference>
<dbReference type="Pfam" id="PF08445">
    <property type="entry name" value="FR47"/>
    <property type="match status" value="1"/>
</dbReference>
<dbReference type="AlphaFoldDB" id="A0A931BBR3"/>
<gene>
    <name evidence="2" type="ORF">I2501_35170</name>
</gene>
<evidence type="ECO:0000313" key="2">
    <source>
        <dbReference type="EMBL" id="MBF9073267.1"/>
    </source>
</evidence>
<dbReference type="PROSITE" id="PS51186">
    <property type="entry name" value="GNAT"/>
    <property type="match status" value="1"/>
</dbReference>
<dbReference type="Proteomes" id="UP000657385">
    <property type="component" value="Unassembled WGS sequence"/>
</dbReference>